<dbReference type="InterPro" id="IPR011990">
    <property type="entry name" value="TPR-like_helical_dom_sf"/>
</dbReference>
<evidence type="ECO:0000256" key="3">
    <source>
        <dbReference type="ARBA" id="ARBA00022490"/>
    </source>
</evidence>
<dbReference type="SUPFAM" id="SSF48452">
    <property type="entry name" value="TPR-like"/>
    <property type="match status" value="1"/>
</dbReference>
<dbReference type="GO" id="GO:0005778">
    <property type="term" value="C:peroxisomal membrane"/>
    <property type="evidence" value="ECO:0007669"/>
    <property type="project" value="TreeGrafter"/>
</dbReference>
<feature type="repeat" description="TPR" evidence="6">
    <location>
        <begin position="528"/>
        <end position="561"/>
    </location>
</feature>
<dbReference type="EMBL" id="ML179201">
    <property type="protein sequence ID" value="THU95389.1"/>
    <property type="molecule type" value="Genomic_DNA"/>
</dbReference>
<dbReference type="Pfam" id="PF13432">
    <property type="entry name" value="TPR_16"/>
    <property type="match status" value="1"/>
</dbReference>
<dbReference type="PANTHER" id="PTHR10130">
    <property type="entry name" value="PEROXISOMAL TARGETING SIGNAL 1 RECEPTOR PEX5"/>
    <property type="match status" value="1"/>
</dbReference>
<protein>
    <submittedName>
        <fullName evidence="7">TPR-like protein</fullName>
    </submittedName>
</protein>
<evidence type="ECO:0000256" key="1">
    <source>
        <dbReference type="ARBA" id="ARBA00004496"/>
    </source>
</evidence>
<keyword evidence="5 6" id="KW-0802">TPR repeat</keyword>
<evidence type="ECO:0000313" key="8">
    <source>
        <dbReference type="Proteomes" id="UP000297245"/>
    </source>
</evidence>
<feature type="repeat" description="TPR" evidence="6">
    <location>
        <begin position="494"/>
        <end position="527"/>
    </location>
</feature>
<dbReference type="GO" id="GO:0005052">
    <property type="term" value="F:peroxisome matrix targeting signal-1 binding"/>
    <property type="evidence" value="ECO:0007669"/>
    <property type="project" value="TreeGrafter"/>
</dbReference>
<evidence type="ECO:0000256" key="2">
    <source>
        <dbReference type="ARBA" id="ARBA00005348"/>
    </source>
</evidence>
<dbReference type="AlphaFoldDB" id="A0A4S8M040"/>
<sequence>MSFQSLISGSECAAPANPLNQVLKHTEADRSLQQDRFAGPSSSRLQQLPSTSNATVSSHDLALAHQFFEGNTGTPGPAFVAPAEVSREMSGGMRDVWIAEQQRNLQMFEANKMQPQWTAEFDASSKAQGHIQSLTSHAPVASEPQAMPSQLPQTGFYGNYMTRGMFPMGATPQMFQDFGAHQFVDQGKGKGKFRESDFEAAFAQAAASLSPRQAEKEAARIVEVKDDVTDIEEALRETKLDDGVPQTNADFKRVWDHLQNSDAPPPQKDLAKWEAEFNQLLNAEREDDFDYEKTMEEAWANGMRDFPESVYGDAPLKYDSDGLPILGSYAFETENRYLNPSKTGSQLLDEAKALLAQNGSLSEAALLLEAAIQKDDLDEGGYEAWILLGETRTMDEREEAGMRALVEGVRRAEEAGKAGEGMMSLAISYTNESMDKASHIMLLRWLRARFPDFPVPEETIRAMATHSSWDTHGRISDLFLNLARSQHGQGIMDPDVQIGLGVLFYTNNEYDHAKDCFESALSARPNDYLLWNRLGSSLSNGSKPEEALGAYREALSLRPTYTRAIYNVGVACLNIGAHKEAAEHFLSALSLQEQTSGDTSDQLWFTLRRAFLAMERSDLADLAKRESKTNLGVFRREGFDF</sequence>
<name>A0A4S8M040_DENBC</name>
<reference evidence="7 8" key="1">
    <citation type="journal article" date="2019" name="Nat. Ecol. Evol.">
        <title>Megaphylogeny resolves global patterns of mushroom evolution.</title>
        <authorList>
            <person name="Varga T."/>
            <person name="Krizsan K."/>
            <person name="Foldi C."/>
            <person name="Dima B."/>
            <person name="Sanchez-Garcia M."/>
            <person name="Sanchez-Ramirez S."/>
            <person name="Szollosi G.J."/>
            <person name="Szarkandi J.G."/>
            <person name="Papp V."/>
            <person name="Albert L."/>
            <person name="Andreopoulos W."/>
            <person name="Angelini C."/>
            <person name="Antonin V."/>
            <person name="Barry K.W."/>
            <person name="Bougher N.L."/>
            <person name="Buchanan P."/>
            <person name="Buyck B."/>
            <person name="Bense V."/>
            <person name="Catcheside P."/>
            <person name="Chovatia M."/>
            <person name="Cooper J."/>
            <person name="Damon W."/>
            <person name="Desjardin D."/>
            <person name="Finy P."/>
            <person name="Geml J."/>
            <person name="Haridas S."/>
            <person name="Hughes K."/>
            <person name="Justo A."/>
            <person name="Karasinski D."/>
            <person name="Kautmanova I."/>
            <person name="Kiss B."/>
            <person name="Kocsube S."/>
            <person name="Kotiranta H."/>
            <person name="LaButti K.M."/>
            <person name="Lechner B.E."/>
            <person name="Liimatainen K."/>
            <person name="Lipzen A."/>
            <person name="Lukacs Z."/>
            <person name="Mihaltcheva S."/>
            <person name="Morgado L.N."/>
            <person name="Niskanen T."/>
            <person name="Noordeloos M.E."/>
            <person name="Ohm R.A."/>
            <person name="Ortiz-Santana B."/>
            <person name="Ovrebo C."/>
            <person name="Racz N."/>
            <person name="Riley R."/>
            <person name="Savchenko A."/>
            <person name="Shiryaev A."/>
            <person name="Soop K."/>
            <person name="Spirin V."/>
            <person name="Szebenyi C."/>
            <person name="Tomsovsky M."/>
            <person name="Tulloss R.E."/>
            <person name="Uehling J."/>
            <person name="Grigoriev I.V."/>
            <person name="Vagvolgyi C."/>
            <person name="Papp T."/>
            <person name="Martin F.M."/>
            <person name="Miettinen O."/>
            <person name="Hibbett D.S."/>
            <person name="Nagy L.G."/>
        </authorList>
    </citation>
    <scope>NUCLEOTIDE SEQUENCE [LARGE SCALE GENOMIC DNA]</scope>
    <source>
        <strain evidence="7 8">CBS 962.96</strain>
    </source>
</reference>
<dbReference type="Proteomes" id="UP000297245">
    <property type="component" value="Unassembled WGS sequence"/>
</dbReference>
<dbReference type="PROSITE" id="PS50005">
    <property type="entry name" value="TPR"/>
    <property type="match status" value="3"/>
</dbReference>
<proteinExistence type="inferred from homology"/>
<keyword evidence="3" id="KW-0963">Cytoplasm</keyword>
<dbReference type="GO" id="GO:0016560">
    <property type="term" value="P:protein import into peroxisome matrix, docking"/>
    <property type="evidence" value="ECO:0007669"/>
    <property type="project" value="TreeGrafter"/>
</dbReference>
<dbReference type="GO" id="GO:0005829">
    <property type="term" value="C:cytosol"/>
    <property type="evidence" value="ECO:0007669"/>
    <property type="project" value="TreeGrafter"/>
</dbReference>
<dbReference type="InterPro" id="IPR024111">
    <property type="entry name" value="PEX5/PEX5L"/>
</dbReference>
<dbReference type="OrthoDB" id="10006023at2759"/>
<accession>A0A4S8M040</accession>
<organism evidence="7 8">
    <name type="scientific">Dendrothele bispora (strain CBS 962.96)</name>
    <dbReference type="NCBI Taxonomy" id="1314807"/>
    <lineage>
        <taxon>Eukaryota</taxon>
        <taxon>Fungi</taxon>
        <taxon>Dikarya</taxon>
        <taxon>Basidiomycota</taxon>
        <taxon>Agaricomycotina</taxon>
        <taxon>Agaricomycetes</taxon>
        <taxon>Agaricomycetidae</taxon>
        <taxon>Agaricales</taxon>
        <taxon>Agaricales incertae sedis</taxon>
        <taxon>Dendrothele</taxon>
    </lineage>
</organism>
<evidence type="ECO:0000256" key="5">
    <source>
        <dbReference type="ARBA" id="ARBA00022803"/>
    </source>
</evidence>
<comment type="similarity">
    <text evidence="2">Belongs to the peroxisomal targeting signal receptor family.</text>
</comment>
<dbReference type="SMART" id="SM00028">
    <property type="entry name" value="TPR"/>
    <property type="match status" value="3"/>
</dbReference>
<dbReference type="InterPro" id="IPR019734">
    <property type="entry name" value="TPR_rpt"/>
</dbReference>
<keyword evidence="8" id="KW-1185">Reference proteome</keyword>
<dbReference type="Gene3D" id="1.25.40.10">
    <property type="entry name" value="Tetratricopeptide repeat domain"/>
    <property type="match status" value="1"/>
</dbReference>
<feature type="repeat" description="TPR" evidence="6">
    <location>
        <begin position="562"/>
        <end position="595"/>
    </location>
</feature>
<evidence type="ECO:0000256" key="6">
    <source>
        <dbReference type="PROSITE-ProRule" id="PRU00339"/>
    </source>
</evidence>
<keyword evidence="4" id="KW-0677">Repeat</keyword>
<dbReference type="PANTHER" id="PTHR10130:SF9">
    <property type="entry name" value="PEROXISOMAL TARGETING SIGNAL RECEPTOR"/>
    <property type="match status" value="1"/>
</dbReference>
<comment type="subcellular location">
    <subcellularLocation>
        <location evidence="1">Cytoplasm</location>
    </subcellularLocation>
</comment>
<gene>
    <name evidence="7" type="ORF">K435DRAFT_755905</name>
</gene>
<evidence type="ECO:0000256" key="4">
    <source>
        <dbReference type="ARBA" id="ARBA00022737"/>
    </source>
</evidence>
<evidence type="ECO:0000313" key="7">
    <source>
        <dbReference type="EMBL" id="THU95389.1"/>
    </source>
</evidence>